<dbReference type="Gene3D" id="3.90.1150.10">
    <property type="entry name" value="Aspartate Aminotransferase, domain 1"/>
    <property type="match status" value="1"/>
</dbReference>
<protein>
    <recommendedName>
        <fullName evidence="4">Aminotransferase</fullName>
        <ecNumber evidence="4">2.6.1.-</ecNumber>
    </recommendedName>
</protein>
<dbReference type="InterPro" id="IPR015421">
    <property type="entry name" value="PyrdxlP-dep_Trfase_major"/>
</dbReference>
<dbReference type="PANTHER" id="PTHR42832">
    <property type="entry name" value="AMINO ACID AMINOTRANSFERASE"/>
    <property type="match status" value="1"/>
</dbReference>
<evidence type="ECO:0000259" key="5">
    <source>
        <dbReference type="Pfam" id="PF00155"/>
    </source>
</evidence>
<dbReference type="GO" id="GO:0008483">
    <property type="term" value="F:transaminase activity"/>
    <property type="evidence" value="ECO:0007669"/>
    <property type="project" value="UniProtKB-KW"/>
</dbReference>
<dbReference type="Proteomes" id="UP000050331">
    <property type="component" value="Chromosome"/>
</dbReference>
<evidence type="ECO:0000313" key="6">
    <source>
        <dbReference type="EMBL" id="ALX48988.1"/>
    </source>
</evidence>
<dbReference type="SUPFAM" id="SSF53383">
    <property type="entry name" value="PLP-dependent transferases"/>
    <property type="match status" value="1"/>
</dbReference>
<comment type="cofactor">
    <cofactor evidence="1 4">
        <name>pyridoxal 5'-phosphate</name>
        <dbReference type="ChEBI" id="CHEBI:597326"/>
    </cofactor>
</comment>
<dbReference type="GO" id="GO:0030170">
    <property type="term" value="F:pyridoxal phosphate binding"/>
    <property type="evidence" value="ECO:0007669"/>
    <property type="project" value="InterPro"/>
</dbReference>
<dbReference type="InterPro" id="IPR004838">
    <property type="entry name" value="NHTrfase_class1_PyrdxlP-BS"/>
</dbReference>
<dbReference type="AlphaFoldDB" id="A0A0U4E6T3"/>
<evidence type="ECO:0000256" key="4">
    <source>
        <dbReference type="RuleBase" id="RU000481"/>
    </source>
</evidence>
<evidence type="ECO:0000256" key="1">
    <source>
        <dbReference type="ARBA" id="ARBA00001933"/>
    </source>
</evidence>
<reference evidence="6 7" key="1">
    <citation type="submission" date="2016-01" db="EMBL/GenBank/DDBJ databases">
        <title>Complete genome sequence of strain Lentibacillus amyloliquefaciens LAM0015T isolated from saline sediment.</title>
        <authorList>
            <person name="Wang J.-L."/>
            <person name="He M.-X."/>
        </authorList>
    </citation>
    <scope>NUCLEOTIDE SEQUENCE [LARGE SCALE GENOMIC DNA]</scope>
    <source>
        <strain evidence="6 7">LAM0015</strain>
    </source>
</reference>
<dbReference type="InterPro" id="IPR015424">
    <property type="entry name" value="PyrdxlP-dep_Trfase"/>
</dbReference>
<organism evidence="6 7">
    <name type="scientific">Lentibacillus amyloliquefaciens</name>
    <dbReference type="NCBI Taxonomy" id="1472767"/>
    <lineage>
        <taxon>Bacteria</taxon>
        <taxon>Bacillati</taxon>
        <taxon>Bacillota</taxon>
        <taxon>Bacilli</taxon>
        <taxon>Bacillales</taxon>
        <taxon>Bacillaceae</taxon>
        <taxon>Lentibacillus</taxon>
    </lineage>
</organism>
<dbReference type="PANTHER" id="PTHR42832:SF3">
    <property type="entry name" value="L-GLUTAMINE--4-(METHYLSULFANYL)-2-OXOBUTANOATE AMINOTRANSFERASE"/>
    <property type="match status" value="1"/>
</dbReference>
<dbReference type="Pfam" id="PF00155">
    <property type="entry name" value="Aminotran_1_2"/>
    <property type="match status" value="1"/>
</dbReference>
<dbReference type="PROSITE" id="PS00105">
    <property type="entry name" value="AA_TRANSFER_CLASS_1"/>
    <property type="match status" value="1"/>
</dbReference>
<evidence type="ECO:0000256" key="3">
    <source>
        <dbReference type="ARBA" id="ARBA00022679"/>
    </source>
</evidence>
<dbReference type="EMBL" id="CP013862">
    <property type="protein sequence ID" value="ALX48988.1"/>
    <property type="molecule type" value="Genomic_DNA"/>
</dbReference>
<feature type="domain" description="Aminotransferase class I/classII large" evidence="5">
    <location>
        <begin position="32"/>
        <end position="381"/>
    </location>
</feature>
<dbReference type="InterPro" id="IPR050881">
    <property type="entry name" value="LL-DAP_aminotransferase"/>
</dbReference>
<dbReference type="STRING" id="1472767.AOX59_10500"/>
<keyword evidence="2 4" id="KW-0032">Aminotransferase</keyword>
<keyword evidence="3 4" id="KW-0808">Transferase</keyword>
<accession>A0A0U4E6T3</accession>
<dbReference type="InterPro" id="IPR004839">
    <property type="entry name" value="Aminotransferase_I/II_large"/>
</dbReference>
<name>A0A0U4E6T3_9BACI</name>
<dbReference type="Gene3D" id="3.40.640.10">
    <property type="entry name" value="Type I PLP-dependent aspartate aminotransferase-like (Major domain)"/>
    <property type="match status" value="1"/>
</dbReference>
<keyword evidence="7" id="KW-1185">Reference proteome</keyword>
<gene>
    <name evidence="6" type="ORF">AOX59_10500</name>
</gene>
<dbReference type="RefSeq" id="WP_068445357.1">
    <property type="nucleotide sequence ID" value="NZ_CP013862.1"/>
</dbReference>
<dbReference type="KEGG" id="lao:AOX59_10500"/>
<evidence type="ECO:0000256" key="2">
    <source>
        <dbReference type="ARBA" id="ARBA00022576"/>
    </source>
</evidence>
<proteinExistence type="inferred from homology"/>
<comment type="similarity">
    <text evidence="4">Belongs to the class-I pyridoxal-phosphate-dependent aminotransferase family.</text>
</comment>
<dbReference type="InterPro" id="IPR015422">
    <property type="entry name" value="PyrdxlP-dep_Trfase_small"/>
</dbReference>
<sequence length="389" mass="42824">MSFVSNKVNDLPPYLFSEFQQKKKDLREKGVDVIDLGIGAPDLPTPDFIIDRLTEEARAPANHGYSTYSGIKEFREAVAHFYKRRYDVELDPETEVLAVIGSKEGIANLMQATVNPGEKVLVPDPGYPAYRTAVQLAGGISEQLPLDEANGYLPLYGHIDQASVNQAVLMLLNYPNNPTAATADYNTFLEAIAFAEKNQLLLVHDAAYDMLTFDGYEAPSVLQVPEAKACAVEFGSLSKNFNMTGWRIGYAVGNRKVIKALSALKSNIDSSQFIPVQKAAATALTSDYSAVDEHSKIYEERMETLYTSFRKLGIEADKPNGTIFFWAKVPDGFTSMSFAGKLLDEAGVIITPGNAFGSRGEGYFRVALTVSIDRLEEVIERMKQLNLEG</sequence>
<dbReference type="OrthoDB" id="9802328at2"/>
<dbReference type="CDD" id="cd00609">
    <property type="entry name" value="AAT_like"/>
    <property type="match status" value="1"/>
</dbReference>
<dbReference type="EC" id="2.6.1.-" evidence="4"/>
<evidence type="ECO:0000313" key="7">
    <source>
        <dbReference type="Proteomes" id="UP000050331"/>
    </source>
</evidence>
<dbReference type="NCBIfam" id="NF006756">
    <property type="entry name" value="PRK09276.1"/>
    <property type="match status" value="1"/>
</dbReference>